<dbReference type="PANTHER" id="PTHR43377:SF8">
    <property type="entry name" value="BLR3664 PROTEIN"/>
    <property type="match status" value="1"/>
</dbReference>
<dbReference type="Proteomes" id="UP000886607">
    <property type="component" value="Unassembled WGS sequence"/>
</dbReference>
<dbReference type="InterPro" id="IPR051450">
    <property type="entry name" value="Gfo/Idh/MocA_Oxidoreductases"/>
</dbReference>
<organism evidence="4 5">
    <name type="scientific">Tetragenococcus koreensis</name>
    <dbReference type="NCBI Taxonomy" id="290335"/>
    <lineage>
        <taxon>Bacteria</taxon>
        <taxon>Bacillati</taxon>
        <taxon>Bacillota</taxon>
        <taxon>Bacilli</taxon>
        <taxon>Lactobacillales</taxon>
        <taxon>Enterococcaceae</taxon>
        <taxon>Tetragenococcus</taxon>
    </lineage>
</organism>
<name>A0AAN4UC87_9ENTE</name>
<proteinExistence type="predicted"/>
<evidence type="ECO:0000259" key="2">
    <source>
        <dbReference type="Pfam" id="PF22725"/>
    </source>
</evidence>
<dbReference type="GeneID" id="69986393"/>
<dbReference type="RefSeq" id="WP_124006819.1">
    <property type="nucleotide sequence ID" value="NZ_BJYN01000002.1"/>
</dbReference>
<reference evidence="4" key="1">
    <citation type="submission" date="2019-08" db="EMBL/GenBank/DDBJ databases">
        <authorList>
            <person name="Ishikawa M."/>
            <person name="Suzuki T."/>
            <person name="Matsutani M."/>
        </authorList>
    </citation>
    <scope>NUCLEOTIDE SEQUENCE</scope>
    <source>
        <strain evidence="4">7C1</strain>
        <strain evidence="3">8C4</strain>
    </source>
</reference>
<dbReference type="PANTHER" id="PTHR43377">
    <property type="entry name" value="BILIVERDIN REDUCTASE A"/>
    <property type="match status" value="1"/>
</dbReference>
<dbReference type="SUPFAM" id="SSF51735">
    <property type="entry name" value="NAD(P)-binding Rossmann-fold domains"/>
    <property type="match status" value="1"/>
</dbReference>
<dbReference type="KEGG" id="tkr:C7K43_10590"/>
<evidence type="ECO:0000259" key="1">
    <source>
        <dbReference type="Pfam" id="PF01408"/>
    </source>
</evidence>
<evidence type="ECO:0000313" key="6">
    <source>
        <dbReference type="Proteomes" id="UP000886607"/>
    </source>
</evidence>
<dbReference type="EMBL" id="BKBQ01000023">
    <property type="protein sequence ID" value="GEQ54721.1"/>
    <property type="molecule type" value="Genomic_DNA"/>
</dbReference>
<feature type="domain" description="Gfo/Idh/MocA-like oxidoreductase N-terminal" evidence="1">
    <location>
        <begin position="7"/>
        <end position="122"/>
    </location>
</feature>
<dbReference type="GO" id="GO:0000166">
    <property type="term" value="F:nucleotide binding"/>
    <property type="evidence" value="ECO:0007669"/>
    <property type="project" value="InterPro"/>
</dbReference>
<evidence type="ECO:0000313" key="4">
    <source>
        <dbReference type="EMBL" id="GEQ54721.1"/>
    </source>
</evidence>
<evidence type="ECO:0000313" key="5">
    <source>
        <dbReference type="Proteomes" id="UP000886597"/>
    </source>
</evidence>
<reference evidence="4" key="2">
    <citation type="journal article" date="2020" name="Int. Dairy J.">
        <title>Lactic acid bacterial diversity in Brie cheese focusing on salt concentration and pH of isolation medium and characterisation of halophilic and alkaliphilic lactic acid bacterial isolates.</title>
        <authorList>
            <person name="Unno R."/>
            <person name="Matsutani M."/>
            <person name="Suzuki T."/>
            <person name="Kodama K."/>
            <person name="Matsushita H."/>
            <person name="Yamasato K."/>
            <person name="Koizumi Y."/>
            <person name="Ishikawa M."/>
        </authorList>
    </citation>
    <scope>NUCLEOTIDE SEQUENCE</scope>
    <source>
        <strain evidence="4">7C1</strain>
        <strain evidence="3">8C4</strain>
    </source>
</reference>
<dbReference type="InterPro" id="IPR055170">
    <property type="entry name" value="GFO_IDH_MocA-like_dom"/>
</dbReference>
<dbReference type="EMBL" id="BKBO01000024">
    <property type="protein sequence ID" value="GEQ49739.1"/>
    <property type="molecule type" value="Genomic_DNA"/>
</dbReference>
<dbReference type="Pfam" id="PF01408">
    <property type="entry name" value="GFO_IDH_MocA"/>
    <property type="match status" value="1"/>
</dbReference>
<dbReference type="AlphaFoldDB" id="A0AAN4UC87"/>
<gene>
    <name evidence="3" type="ORF">TK11N_15910</name>
    <name evidence="4" type="ORF">TK2N_15650</name>
</gene>
<feature type="domain" description="GFO/IDH/MocA-like oxidoreductase" evidence="2">
    <location>
        <begin position="132"/>
        <end position="266"/>
    </location>
</feature>
<evidence type="ECO:0000313" key="3">
    <source>
        <dbReference type="EMBL" id="GEQ49739.1"/>
    </source>
</evidence>
<comment type="caution">
    <text evidence="4">The sequence shown here is derived from an EMBL/GenBank/DDBJ whole genome shotgun (WGS) entry which is preliminary data.</text>
</comment>
<dbReference type="Gene3D" id="3.30.360.10">
    <property type="entry name" value="Dihydrodipicolinate Reductase, domain 2"/>
    <property type="match status" value="1"/>
</dbReference>
<keyword evidence="6" id="KW-1185">Reference proteome</keyword>
<dbReference type="InterPro" id="IPR000683">
    <property type="entry name" value="Gfo/Idh/MocA-like_OxRdtase_N"/>
</dbReference>
<dbReference type="SUPFAM" id="SSF55347">
    <property type="entry name" value="Glyceraldehyde-3-phosphate dehydrogenase-like, C-terminal domain"/>
    <property type="match status" value="1"/>
</dbReference>
<dbReference type="Pfam" id="PF22725">
    <property type="entry name" value="GFO_IDH_MocA_C3"/>
    <property type="match status" value="1"/>
</dbReference>
<protein>
    <submittedName>
        <fullName evidence="4">Oxidoreductase</fullName>
    </submittedName>
</protein>
<sequence>MSDAQVKLAVIGAGAMGRNHIRFIQEEPEAKLVGIADAYEGAKKVAEEAGVPFYQDAAQMMDELQPEGVLIVTPNNLHLTTAREAIKRGIPTLIEKPISDDLEDAKKFAKEAIEAKVPVLVGQHRRYNPFVNQAKQMIDNGELGKLTVSSFHYMIYKNDGYFDVDWRRQKGAGPILVNLVHDVDLLRYLIGEVDLIQGMSSSSARGFETEDSAVVNVYFQSGTLASMTISDATVSPWNWEATAREDPQYRPFDADAYFIGGTKGSLSLPRLHKFTYDGDASWHKPLRMDISPVDPQLPHKMQLKHFVEVVCDKAEPIVTPTDNVKTLQTLTAIKQATETGQLIKLEK</sequence>
<dbReference type="InterPro" id="IPR036291">
    <property type="entry name" value="NAD(P)-bd_dom_sf"/>
</dbReference>
<dbReference type="Proteomes" id="UP000886597">
    <property type="component" value="Unassembled WGS sequence"/>
</dbReference>
<dbReference type="Gene3D" id="3.40.50.720">
    <property type="entry name" value="NAD(P)-binding Rossmann-like Domain"/>
    <property type="match status" value="1"/>
</dbReference>
<accession>A0AAN4UC87</accession>